<protein>
    <submittedName>
        <fullName evidence="1">Uncharacterized protein</fullName>
    </submittedName>
</protein>
<reference evidence="1 2" key="1">
    <citation type="submission" date="2020-09" db="EMBL/GenBank/DDBJ databases">
        <title>Pseudoxanthomonas sp. CAU 1598 isolated from sand of Yaerae Beach.</title>
        <authorList>
            <person name="Kim W."/>
        </authorList>
    </citation>
    <scope>NUCLEOTIDE SEQUENCE [LARGE SCALE GENOMIC DNA]</scope>
    <source>
        <strain evidence="1 2">CAU 1598</strain>
    </source>
</reference>
<dbReference type="EMBL" id="JACYTR010000002">
    <property type="protein sequence ID" value="MBD8524450.1"/>
    <property type="molecule type" value="Genomic_DNA"/>
</dbReference>
<comment type="caution">
    <text evidence="1">The sequence shown here is derived from an EMBL/GenBank/DDBJ whole genome shotgun (WGS) entry which is preliminary data.</text>
</comment>
<name>A0AAW3ZG87_9GAMM</name>
<organism evidence="1 2">
    <name type="scientific">Pseudomarimonas arenosa</name>
    <dbReference type="NCBI Taxonomy" id="2774145"/>
    <lineage>
        <taxon>Bacteria</taxon>
        <taxon>Pseudomonadati</taxon>
        <taxon>Pseudomonadota</taxon>
        <taxon>Gammaproteobacteria</taxon>
        <taxon>Lysobacterales</taxon>
        <taxon>Lysobacteraceae</taxon>
        <taxon>Pseudomarimonas</taxon>
    </lineage>
</organism>
<dbReference type="AlphaFoldDB" id="A0AAW3ZG87"/>
<accession>A0AAW3ZG87</accession>
<keyword evidence="2" id="KW-1185">Reference proteome</keyword>
<evidence type="ECO:0000313" key="2">
    <source>
        <dbReference type="Proteomes" id="UP000613768"/>
    </source>
</evidence>
<dbReference type="RefSeq" id="WP_192027793.1">
    <property type="nucleotide sequence ID" value="NZ_JACYTR010000002.1"/>
</dbReference>
<dbReference type="Proteomes" id="UP000613768">
    <property type="component" value="Unassembled WGS sequence"/>
</dbReference>
<gene>
    <name evidence="1" type="ORF">IFO71_01730</name>
</gene>
<proteinExistence type="predicted"/>
<sequence length="603" mass="67343">MSFPLYSFYERLGRSFTERLNFTLQGLVSGRTRNYLKGLSSFARFVAEYPGPISPSHFEDPYWNGIFFNDFAHYYFKRVDERGKNIRHAARAWTSQFLPAVEAMIESRLIAAPEPPVGVPRGGVVVGGRETRITKTECGTEVKSTCLTPIPLSLSDGAAKEILFRNLIDDFAAIVTWAEAEVDDIWKRYRTGIDAAKTGRIREPIGVGQWGSLISMTDPGNPEAFANCAATYWANGIDSTPFANVVYGKYGLVKIARDLGVPTPDSLLPHAALIVANHCEVTTRFLSRLELFDKDGKRVGFQELDGGSYLVGYKPRKGDVLAEQRILLNKRTEAVVRQVVELTAPLRKYLKDRNDDRWRLLFLTVSSIKAKPRPPSFDNLCSKPERFGVNGLDRSLAMRSRMAPDHAAALVRNFSLRALRASSALVVYLNTGSSLKMSEALGHTHYSPKLLDHYLPEPIQRFFKERWIRIFQTGLVCQAMKGSSLLIEATGFQSMKQLDDFLNEHALKDIPTLSRSTERHRPQQTAEIAIDVGEQMLTLLLSVTRAVASNAAVSNGRAVYWAEIGARVDSYLRTLTDRPDLIASLEAAERNASCEGILELISE</sequence>
<evidence type="ECO:0000313" key="1">
    <source>
        <dbReference type="EMBL" id="MBD8524450.1"/>
    </source>
</evidence>